<evidence type="ECO:0000256" key="6">
    <source>
        <dbReference type="ARBA" id="ARBA00023049"/>
    </source>
</evidence>
<gene>
    <name evidence="9" type="ORF">CTI12_AA545060</name>
</gene>
<organism evidence="9 10">
    <name type="scientific">Artemisia annua</name>
    <name type="common">Sweet wormwood</name>
    <dbReference type="NCBI Taxonomy" id="35608"/>
    <lineage>
        <taxon>Eukaryota</taxon>
        <taxon>Viridiplantae</taxon>
        <taxon>Streptophyta</taxon>
        <taxon>Embryophyta</taxon>
        <taxon>Tracheophyta</taxon>
        <taxon>Spermatophyta</taxon>
        <taxon>Magnoliopsida</taxon>
        <taxon>eudicotyledons</taxon>
        <taxon>Gunneridae</taxon>
        <taxon>Pentapetalae</taxon>
        <taxon>asterids</taxon>
        <taxon>campanulids</taxon>
        <taxon>Asterales</taxon>
        <taxon>Asteraceae</taxon>
        <taxon>Asteroideae</taxon>
        <taxon>Anthemideae</taxon>
        <taxon>Artemisiinae</taxon>
        <taxon>Artemisia</taxon>
    </lineage>
</organism>
<dbReference type="GO" id="GO:0004176">
    <property type="term" value="F:ATP-dependent peptidase activity"/>
    <property type="evidence" value="ECO:0007669"/>
    <property type="project" value="InterPro"/>
</dbReference>
<feature type="region of interest" description="Disordered" evidence="7">
    <location>
        <begin position="143"/>
        <end position="179"/>
    </location>
</feature>
<evidence type="ECO:0000313" key="10">
    <source>
        <dbReference type="Proteomes" id="UP000245207"/>
    </source>
</evidence>
<dbReference type="Gene3D" id="1.20.58.760">
    <property type="entry name" value="Peptidase M41"/>
    <property type="match status" value="1"/>
</dbReference>
<evidence type="ECO:0000256" key="3">
    <source>
        <dbReference type="ARBA" id="ARBA00022741"/>
    </source>
</evidence>
<comment type="caution">
    <text evidence="9">The sequence shown here is derived from an EMBL/GenBank/DDBJ whole genome shotgun (WGS) entry which is preliminary data.</text>
</comment>
<evidence type="ECO:0000256" key="7">
    <source>
        <dbReference type="SAM" id="MobiDB-lite"/>
    </source>
</evidence>
<dbReference type="STRING" id="35608.A0A2U1KZU2"/>
<accession>A0A2U1KZU2</accession>
<dbReference type="GO" id="GO:0009535">
    <property type="term" value="C:chloroplast thylakoid membrane"/>
    <property type="evidence" value="ECO:0007669"/>
    <property type="project" value="TreeGrafter"/>
</dbReference>
<dbReference type="InterPro" id="IPR000642">
    <property type="entry name" value="Peptidase_M41"/>
</dbReference>
<dbReference type="InterPro" id="IPR050928">
    <property type="entry name" value="ATP-dep_Zn_Metalloprotease"/>
</dbReference>
<dbReference type="Proteomes" id="UP000245207">
    <property type="component" value="Unassembled WGS sequence"/>
</dbReference>
<feature type="compositionally biased region" description="Basic and acidic residues" evidence="7">
    <location>
        <begin position="168"/>
        <end position="179"/>
    </location>
</feature>
<keyword evidence="5" id="KW-0067">ATP-binding</keyword>
<dbReference type="GO" id="GO:0004222">
    <property type="term" value="F:metalloendopeptidase activity"/>
    <property type="evidence" value="ECO:0007669"/>
    <property type="project" value="InterPro"/>
</dbReference>
<evidence type="ECO:0000256" key="2">
    <source>
        <dbReference type="ARBA" id="ARBA00022723"/>
    </source>
</evidence>
<proteinExistence type="predicted"/>
<evidence type="ECO:0000256" key="1">
    <source>
        <dbReference type="ARBA" id="ARBA00001947"/>
    </source>
</evidence>
<dbReference type="GO" id="GO:0046872">
    <property type="term" value="F:metal ion binding"/>
    <property type="evidence" value="ECO:0007669"/>
    <property type="project" value="UniProtKB-KW"/>
</dbReference>
<dbReference type="EMBL" id="PKPP01012500">
    <property type="protein sequence ID" value="PWA42287.1"/>
    <property type="molecule type" value="Genomic_DNA"/>
</dbReference>
<feature type="domain" description="Peptidase M41" evidence="8">
    <location>
        <begin position="200"/>
        <end position="268"/>
    </location>
</feature>
<dbReference type="OrthoDB" id="1413014at2759"/>
<dbReference type="GO" id="GO:0034982">
    <property type="term" value="P:mitochondrial protein processing"/>
    <property type="evidence" value="ECO:0007669"/>
    <property type="project" value="TreeGrafter"/>
</dbReference>
<dbReference type="GO" id="GO:0005745">
    <property type="term" value="C:m-AAA complex"/>
    <property type="evidence" value="ECO:0007669"/>
    <property type="project" value="TreeGrafter"/>
</dbReference>
<dbReference type="InterPro" id="IPR037219">
    <property type="entry name" value="Peptidase_M41-like"/>
</dbReference>
<dbReference type="PANTHER" id="PTHR43655:SF2">
    <property type="entry name" value="AFG3 LIKE MATRIX AAA PEPTIDASE SUBUNIT 2, ISOFORM A"/>
    <property type="match status" value="1"/>
</dbReference>
<feature type="compositionally biased region" description="Acidic residues" evidence="7">
    <location>
        <begin position="155"/>
        <end position="167"/>
    </location>
</feature>
<dbReference type="GO" id="GO:0005524">
    <property type="term" value="F:ATP binding"/>
    <property type="evidence" value="ECO:0007669"/>
    <property type="project" value="UniProtKB-KW"/>
</dbReference>
<evidence type="ECO:0000256" key="4">
    <source>
        <dbReference type="ARBA" id="ARBA00022833"/>
    </source>
</evidence>
<keyword evidence="6" id="KW-0378">Hydrolase</keyword>
<protein>
    <submittedName>
        <fullName evidence="9">AAA+ ATPase domain-containing protein</fullName>
    </submittedName>
</protein>
<evidence type="ECO:0000259" key="8">
    <source>
        <dbReference type="Pfam" id="PF01434"/>
    </source>
</evidence>
<dbReference type="Pfam" id="PF01434">
    <property type="entry name" value="Peptidase_M41"/>
    <property type="match status" value="1"/>
</dbReference>
<keyword evidence="4" id="KW-0862">Zinc</keyword>
<keyword evidence="6" id="KW-0645">Protease</keyword>
<name>A0A2U1KZU2_ARTAN</name>
<dbReference type="SUPFAM" id="SSF140990">
    <property type="entry name" value="FtsH protease domain-like"/>
    <property type="match status" value="1"/>
</dbReference>
<evidence type="ECO:0000313" key="9">
    <source>
        <dbReference type="EMBL" id="PWA42287.1"/>
    </source>
</evidence>
<keyword evidence="10" id="KW-1185">Reference proteome</keyword>
<dbReference type="AlphaFoldDB" id="A0A2U1KZU2"/>
<evidence type="ECO:0000256" key="5">
    <source>
        <dbReference type="ARBA" id="ARBA00022840"/>
    </source>
</evidence>
<reference evidence="9 10" key="1">
    <citation type="journal article" date="2018" name="Mol. Plant">
        <title>The genome of Artemisia annua provides insight into the evolution of Asteraceae family and artemisinin biosynthesis.</title>
        <authorList>
            <person name="Shen Q."/>
            <person name="Zhang L."/>
            <person name="Liao Z."/>
            <person name="Wang S."/>
            <person name="Yan T."/>
            <person name="Shi P."/>
            <person name="Liu M."/>
            <person name="Fu X."/>
            <person name="Pan Q."/>
            <person name="Wang Y."/>
            <person name="Lv Z."/>
            <person name="Lu X."/>
            <person name="Zhang F."/>
            <person name="Jiang W."/>
            <person name="Ma Y."/>
            <person name="Chen M."/>
            <person name="Hao X."/>
            <person name="Li L."/>
            <person name="Tang Y."/>
            <person name="Lv G."/>
            <person name="Zhou Y."/>
            <person name="Sun X."/>
            <person name="Brodelius P.E."/>
            <person name="Rose J.K.C."/>
            <person name="Tang K."/>
        </authorList>
    </citation>
    <scope>NUCLEOTIDE SEQUENCE [LARGE SCALE GENOMIC DNA]</scope>
    <source>
        <strain evidence="10">cv. Huhao1</strain>
        <tissue evidence="9">Leaf</tissue>
    </source>
</reference>
<dbReference type="PANTHER" id="PTHR43655">
    <property type="entry name" value="ATP-DEPENDENT PROTEASE"/>
    <property type="match status" value="1"/>
</dbReference>
<keyword evidence="2" id="KW-0479">Metal-binding</keyword>
<comment type="cofactor">
    <cofactor evidence="1">
        <name>Zn(2+)</name>
        <dbReference type="ChEBI" id="CHEBI:29105"/>
    </cofactor>
</comment>
<sequence length="271" mass="30143">MAANGVDDVKRVWEVCKSNPRLEDCMTAIDAWGLKKHSLIPSISINKKKSAPKLSVANKILLDDLQKHSQVIPQELHPRQIEALLKLRKKRESIGDKASVVGVVNDNVLPRSSTELSAAYSDHNGSNAKAKHSMEIDTYADDEDTENAVSAADEFSSEDHEEGNCDDLDGKAEREKEADRGDRGCKLCTYGNGVQTEEGDKITYVQVAVYGFSKKEGLLSLPQKEDGMEMIKPYSSKTGPIIDTDLREWVNKAYERIVSLVTTHRQNFSDF</sequence>
<keyword evidence="6" id="KW-0482">Metalloprotease</keyword>
<keyword evidence="3" id="KW-0547">Nucleotide-binding</keyword>